<name>A0AAV8WYY5_9CUCU</name>
<dbReference type="AlphaFoldDB" id="A0AAV8WYY5"/>
<evidence type="ECO:0000313" key="3">
    <source>
        <dbReference type="Proteomes" id="UP001162156"/>
    </source>
</evidence>
<reference evidence="2" key="1">
    <citation type="journal article" date="2023" name="Insect Mol. Biol.">
        <title>Genome sequencing provides insights into the evolution of gene families encoding plant cell wall-degrading enzymes in longhorned beetles.</title>
        <authorList>
            <person name="Shin N.R."/>
            <person name="Okamura Y."/>
            <person name="Kirsch R."/>
            <person name="Pauchet Y."/>
        </authorList>
    </citation>
    <scope>NUCLEOTIDE SEQUENCE</scope>
    <source>
        <strain evidence="2">RBIC_L_NR</strain>
    </source>
</reference>
<accession>A0AAV8WYY5</accession>
<evidence type="ECO:0000256" key="1">
    <source>
        <dbReference type="SAM" id="Coils"/>
    </source>
</evidence>
<dbReference type="PANTHER" id="PTHR33480">
    <property type="entry name" value="SET DOMAIN-CONTAINING PROTEIN-RELATED"/>
    <property type="match status" value="1"/>
</dbReference>
<sequence length="79" mass="9080">MVSDAVSSVCKEDNLILNFGVFFFEKYHTTQSEFIRQSMRQLAKLVMELKNADTRIKNLSDALAPDKFDSIIKAPKTYM</sequence>
<organism evidence="2 3">
    <name type="scientific">Rhamnusium bicolor</name>
    <dbReference type="NCBI Taxonomy" id="1586634"/>
    <lineage>
        <taxon>Eukaryota</taxon>
        <taxon>Metazoa</taxon>
        <taxon>Ecdysozoa</taxon>
        <taxon>Arthropoda</taxon>
        <taxon>Hexapoda</taxon>
        <taxon>Insecta</taxon>
        <taxon>Pterygota</taxon>
        <taxon>Neoptera</taxon>
        <taxon>Endopterygota</taxon>
        <taxon>Coleoptera</taxon>
        <taxon>Polyphaga</taxon>
        <taxon>Cucujiformia</taxon>
        <taxon>Chrysomeloidea</taxon>
        <taxon>Cerambycidae</taxon>
        <taxon>Lepturinae</taxon>
        <taxon>Rhagiini</taxon>
        <taxon>Rhamnusium</taxon>
    </lineage>
</organism>
<dbReference type="EMBL" id="JANEYF010004271">
    <property type="protein sequence ID" value="KAJ8931638.1"/>
    <property type="molecule type" value="Genomic_DNA"/>
</dbReference>
<dbReference type="Proteomes" id="UP001162156">
    <property type="component" value="Unassembled WGS sequence"/>
</dbReference>
<keyword evidence="1" id="KW-0175">Coiled coil</keyword>
<evidence type="ECO:0000313" key="2">
    <source>
        <dbReference type="EMBL" id="KAJ8931638.1"/>
    </source>
</evidence>
<gene>
    <name evidence="2" type="ORF">NQ314_015432</name>
</gene>
<comment type="caution">
    <text evidence="2">The sequence shown here is derived from an EMBL/GenBank/DDBJ whole genome shotgun (WGS) entry which is preliminary data.</text>
</comment>
<feature type="coiled-coil region" evidence="1">
    <location>
        <begin position="35"/>
        <end position="62"/>
    </location>
</feature>
<proteinExistence type="predicted"/>
<protein>
    <submittedName>
        <fullName evidence="2">Uncharacterized protein</fullName>
    </submittedName>
</protein>
<keyword evidence="3" id="KW-1185">Reference proteome</keyword>
<dbReference type="PANTHER" id="PTHR33480:SF1">
    <property type="entry name" value="TYR RECOMBINASE DOMAIN-CONTAINING PROTEIN"/>
    <property type="match status" value="1"/>
</dbReference>